<dbReference type="SUPFAM" id="SSF52047">
    <property type="entry name" value="RNI-like"/>
    <property type="match status" value="1"/>
</dbReference>
<proteinExistence type="predicted"/>
<accession>A0A5C3P5I5</accession>
<evidence type="ECO:0008006" key="3">
    <source>
        <dbReference type="Google" id="ProtNLM"/>
    </source>
</evidence>
<dbReference type="EMBL" id="ML211286">
    <property type="protein sequence ID" value="TFK84914.1"/>
    <property type="molecule type" value="Genomic_DNA"/>
</dbReference>
<dbReference type="Proteomes" id="UP000308197">
    <property type="component" value="Unassembled WGS sequence"/>
</dbReference>
<sequence length="262" mass="29442">MDSFRVLHYDILLAVLRYCDRSTLCALIGVNRSLYEGAAISLLREPVVIRELGTKLAAVIQFISADNGRRLPYIRNLQIEVLWLSTTSEDPLHIHVEGMKNLRRLTLRHPEVLLSRHPQLASAFAALEGVEEFAAIYAGQLTCTMLRSMRSRLRRVWLDGNTSLKALPDPVEMLSQMLPSLEQLECGALWIHTPSVALYPIFPNMRKFHIEGIRSPITSRYADACPGLTHLSIVSPENDILQGIVQTARPDPHSHNIGPRPT</sequence>
<reference evidence="1 2" key="1">
    <citation type="journal article" date="2019" name="Nat. Ecol. Evol.">
        <title>Megaphylogeny resolves global patterns of mushroom evolution.</title>
        <authorList>
            <person name="Varga T."/>
            <person name="Krizsan K."/>
            <person name="Foldi C."/>
            <person name="Dima B."/>
            <person name="Sanchez-Garcia M."/>
            <person name="Sanchez-Ramirez S."/>
            <person name="Szollosi G.J."/>
            <person name="Szarkandi J.G."/>
            <person name="Papp V."/>
            <person name="Albert L."/>
            <person name="Andreopoulos W."/>
            <person name="Angelini C."/>
            <person name="Antonin V."/>
            <person name="Barry K.W."/>
            <person name="Bougher N.L."/>
            <person name="Buchanan P."/>
            <person name="Buyck B."/>
            <person name="Bense V."/>
            <person name="Catcheside P."/>
            <person name="Chovatia M."/>
            <person name="Cooper J."/>
            <person name="Damon W."/>
            <person name="Desjardin D."/>
            <person name="Finy P."/>
            <person name="Geml J."/>
            <person name="Haridas S."/>
            <person name="Hughes K."/>
            <person name="Justo A."/>
            <person name="Karasinski D."/>
            <person name="Kautmanova I."/>
            <person name="Kiss B."/>
            <person name="Kocsube S."/>
            <person name="Kotiranta H."/>
            <person name="LaButti K.M."/>
            <person name="Lechner B.E."/>
            <person name="Liimatainen K."/>
            <person name="Lipzen A."/>
            <person name="Lukacs Z."/>
            <person name="Mihaltcheva S."/>
            <person name="Morgado L.N."/>
            <person name="Niskanen T."/>
            <person name="Noordeloos M.E."/>
            <person name="Ohm R.A."/>
            <person name="Ortiz-Santana B."/>
            <person name="Ovrebo C."/>
            <person name="Racz N."/>
            <person name="Riley R."/>
            <person name="Savchenko A."/>
            <person name="Shiryaev A."/>
            <person name="Soop K."/>
            <person name="Spirin V."/>
            <person name="Szebenyi C."/>
            <person name="Tomsovsky M."/>
            <person name="Tulloss R.E."/>
            <person name="Uehling J."/>
            <person name="Grigoriev I.V."/>
            <person name="Vagvolgyi C."/>
            <person name="Papp T."/>
            <person name="Martin F.M."/>
            <person name="Miettinen O."/>
            <person name="Hibbett D.S."/>
            <person name="Nagy L.G."/>
        </authorList>
    </citation>
    <scope>NUCLEOTIDE SEQUENCE [LARGE SCALE GENOMIC DNA]</scope>
    <source>
        <strain evidence="1 2">HHB13444</strain>
    </source>
</reference>
<dbReference type="InParanoid" id="A0A5C3P5I5"/>
<organism evidence="1 2">
    <name type="scientific">Polyporus arcularius HHB13444</name>
    <dbReference type="NCBI Taxonomy" id="1314778"/>
    <lineage>
        <taxon>Eukaryota</taxon>
        <taxon>Fungi</taxon>
        <taxon>Dikarya</taxon>
        <taxon>Basidiomycota</taxon>
        <taxon>Agaricomycotina</taxon>
        <taxon>Agaricomycetes</taxon>
        <taxon>Polyporales</taxon>
        <taxon>Polyporaceae</taxon>
        <taxon>Polyporus</taxon>
    </lineage>
</organism>
<name>A0A5C3P5I5_9APHY</name>
<gene>
    <name evidence="1" type="ORF">K466DRAFT_208508</name>
</gene>
<evidence type="ECO:0000313" key="2">
    <source>
        <dbReference type="Proteomes" id="UP000308197"/>
    </source>
</evidence>
<keyword evidence="2" id="KW-1185">Reference proteome</keyword>
<dbReference type="AlphaFoldDB" id="A0A5C3P5I5"/>
<protein>
    <recommendedName>
        <fullName evidence="3">F-box domain-containing protein</fullName>
    </recommendedName>
</protein>
<evidence type="ECO:0000313" key="1">
    <source>
        <dbReference type="EMBL" id="TFK84914.1"/>
    </source>
</evidence>